<gene>
    <name evidence="1" type="ORF">CINCED_3A025014</name>
</gene>
<sequence>MPYRELQELFGKPNIIAEIRDKRLSWLRPMLKSIKNDVSNWIPQGERPIRRPKQRCMAQRKNEPNQLRIVNITEVALNRDKWKEICFAAIGLNGL</sequence>
<evidence type="ECO:0000313" key="2">
    <source>
        <dbReference type="Proteomes" id="UP000325440"/>
    </source>
</evidence>
<keyword evidence="2" id="KW-1185">Reference proteome</keyword>
<dbReference type="OrthoDB" id="6598681at2759"/>
<evidence type="ECO:0000313" key="1">
    <source>
        <dbReference type="EMBL" id="VVC24930.1"/>
    </source>
</evidence>
<reference evidence="1 2" key="1">
    <citation type="submission" date="2019-08" db="EMBL/GenBank/DDBJ databases">
        <authorList>
            <person name="Alioto T."/>
            <person name="Alioto T."/>
            <person name="Gomez Garrido J."/>
        </authorList>
    </citation>
    <scope>NUCLEOTIDE SEQUENCE [LARGE SCALE GENOMIC DNA]</scope>
</reference>
<protein>
    <submittedName>
        <fullName evidence="1">Uncharacterized protein</fullName>
    </submittedName>
</protein>
<name>A0A5E4M080_9HEMI</name>
<organism evidence="1 2">
    <name type="scientific">Cinara cedri</name>
    <dbReference type="NCBI Taxonomy" id="506608"/>
    <lineage>
        <taxon>Eukaryota</taxon>
        <taxon>Metazoa</taxon>
        <taxon>Ecdysozoa</taxon>
        <taxon>Arthropoda</taxon>
        <taxon>Hexapoda</taxon>
        <taxon>Insecta</taxon>
        <taxon>Pterygota</taxon>
        <taxon>Neoptera</taxon>
        <taxon>Paraneoptera</taxon>
        <taxon>Hemiptera</taxon>
        <taxon>Sternorrhyncha</taxon>
        <taxon>Aphidomorpha</taxon>
        <taxon>Aphidoidea</taxon>
        <taxon>Aphididae</taxon>
        <taxon>Lachninae</taxon>
        <taxon>Cinara</taxon>
    </lineage>
</organism>
<proteinExistence type="predicted"/>
<dbReference type="EMBL" id="CABPRJ010000007">
    <property type="protein sequence ID" value="VVC24930.1"/>
    <property type="molecule type" value="Genomic_DNA"/>
</dbReference>
<dbReference type="AlphaFoldDB" id="A0A5E4M080"/>
<dbReference type="Proteomes" id="UP000325440">
    <property type="component" value="Unassembled WGS sequence"/>
</dbReference>
<accession>A0A5E4M080</accession>